<dbReference type="EMBL" id="BSXW01000703">
    <property type="protein sequence ID" value="GMF28252.1"/>
    <property type="molecule type" value="Genomic_DNA"/>
</dbReference>
<organism evidence="1 2">
    <name type="scientific">Phytophthora lilii</name>
    <dbReference type="NCBI Taxonomy" id="2077276"/>
    <lineage>
        <taxon>Eukaryota</taxon>
        <taxon>Sar</taxon>
        <taxon>Stramenopiles</taxon>
        <taxon>Oomycota</taxon>
        <taxon>Peronosporomycetes</taxon>
        <taxon>Peronosporales</taxon>
        <taxon>Peronosporaceae</taxon>
        <taxon>Phytophthora</taxon>
    </lineage>
</organism>
<sequence length="188" mass="21748">MLRHAVNMLLEHVVELIQHPSEYDHERASTALVVIPNRRAAVACSCCVFRPLITKRITAISSRSNSMSFEFEFVAVWSATYKQRRLQAGYPAIRTPEAKKLARGVIRSDSFPELDKVKDMRVLDKTLSITEGESKKSLKSLMKTRKIPPEEMEQTVSKLPEEVKKLFMKEYTDLWRKAHPKWKPTTFQ</sequence>
<comment type="caution">
    <text evidence="1">The sequence shown here is derived from an EMBL/GenBank/DDBJ whole genome shotgun (WGS) entry which is preliminary data.</text>
</comment>
<dbReference type="Proteomes" id="UP001165083">
    <property type="component" value="Unassembled WGS sequence"/>
</dbReference>
<gene>
    <name evidence="1" type="ORF">Plil01_001187600</name>
</gene>
<accession>A0A9W6WUT0</accession>
<evidence type="ECO:0000313" key="2">
    <source>
        <dbReference type="Proteomes" id="UP001165083"/>
    </source>
</evidence>
<protein>
    <submittedName>
        <fullName evidence="1">Unnamed protein product</fullName>
    </submittedName>
</protein>
<evidence type="ECO:0000313" key="1">
    <source>
        <dbReference type="EMBL" id="GMF28252.1"/>
    </source>
</evidence>
<proteinExistence type="predicted"/>
<reference evidence="1" key="1">
    <citation type="submission" date="2023-04" db="EMBL/GenBank/DDBJ databases">
        <title>Phytophthora lilii NBRC 32176.</title>
        <authorList>
            <person name="Ichikawa N."/>
            <person name="Sato H."/>
            <person name="Tonouchi N."/>
        </authorList>
    </citation>
    <scope>NUCLEOTIDE SEQUENCE</scope>
    <source>
        <strain evidence="1">NBRC 32176</strain>
    </source>
</reference>
<keyword evidence="2" id="KW-1185">Reference proteome</keyword>
<name>A0A9W6WUT0_9STRA</name>
<dbReference type="AlphaFoldDB" id="A0A9W6WUT0"/>